<dbReference type="PANTHER" id="PTHR48418">
    <property type="entry name" value="TRNA WYBUTOSINE-SYNTHESIZING PROTEIN 3"/>
    <property type="match status" value="1"/>
</dbReference>
<protein>
    <recommendedName>
        <fullName evidence="4">tRNA wybutosine-synthesizing protein 3 homolog</fullName>
        <ecNumber evidence="3">2.1.1.282</ecNumber>
    </recommendedName>
    <alternativeName>
        <fullName evidence="10">tRNA(Phe) 7-((3-amino-3-carboxypropyl)-4-demethylwyosine(37)-N(4))-methyltransferase</fullName>
    </alternativeName>
</protein>
<dbReference type="AlphaFoldDB" id="C1C229"/>
<comment type="function">
    <text evidence="9">Probable S-adenosyl-L-methionine-dependent methyltransferase that acts as a component of the wybutosine biosynthesis pathway. Wybutosine is a hyper modified guanosine with a tricyclic base found at the 3'-position adjacent to the anticodon of eukaryotic phenylalanine tRNA.</text>
</comment>
<evidence type="ECO:0000256" key="10">
    <source>
        <dbReference type="ARBA" id="ARBA00030554"/>
    </source>
</evidence>
<dbReference type="InterPro" id="IPR036602">
    <property type="entry name" value="tRNA_yW-synthesising-like_sf"/>
</dbReference>
<gene>
    <name evidence="14" type="primary">TYW3</name>
</gene>
<dbReference type="Pfam" id="PF02676">
    <property type="entry name" value="TYW3"/>
    <property type="match status" value="1"/>
</dbReference>
<evidence type="ECO:0000256" key="5">
    <source>
        <dbReference type="ARBA" id="ARBA00022603"/>
    </source>
</evidence>
<evidence type="ECO:0000259" key="13">
    <source>
        <dbReference type="Pfam" id="PF02676"/>
    </source>
</evidence>
<dbReference type="GO" id="GO:0032259">
    <property type="term" value="P:methylation"/>
    <property type="evidence" value="ECO:0007669"/>
    <property type="project" value="UniProtKB-KW"/>
</dbReference>
<dbReference type="UniPathway" id="UPA00375"/>
<keyword evidence="5" id="KW-0489">Methyltransferase</keyword>
<comment type="similarity">
    <text evidence="2">Belongs to the TYW3 family.</text>
</comment>
<keyword evidence="6" id="KW-0808">Transferase</keyword>
<comment type="catalytic activity">
    <reaction evidence="11">
        <text>4-demethyl-7-[(3S)-3-amino-3-carboxypropyl]wyosine(37) in tRNA(Phe) + S-adenosyl-L-methionine = 7-[(3S)-3-amino-3-carboxypropyl]wyosine(37) in tRNA(Phe) + S-adenosyl-L-homocysteine + H(+)</text>
        <dbReference type="Rhea" id="RHEA:36635"/>
        <dbReference type="Rhea" id="RHEA-COMP:10378"/>
        <dbReference type="Rhea" id="RHEA-COMP:10379"/>
        <dbReference type="ChEBI" id="CHEBI:15378"/>
        <dbReference type="ChEBI" id="CHEBI:57856"/>
        <dbReference type="ChEBI" id="CHEBI:59789"/>
        <dbReference type="ChEBI" id="CHEBI:73543"/>
        <dbReference type="ChEBI" id="CHEBI:73550"/>
        <dbReference type="EC" id="2.1.1.282"/>
    </reaction>
</comment>
<evidence type="ECO:0000313" key="14">
    <source>
        <dbReference type="EMBL" id="ACO15332.1"/>
    </source>
</evidence>
<evidence type="ECO:0000256" key="9">
    <source>
        <dbReference type="ARBA" id="ARBA00025378"/>
    </source>
</evidence>
<evidence type="ECO:0000256" key="6">
    <source>
        <dbReference type="ARBA" id="ARBA00022679"/>
    </source>
</evidence>
<evidence type="ECO:0000256" key="7">
    <source>
        <dbReference type="ARBA" id="ARBA00022691"/>
    </source>
</evidence>
<reference evidence="14" key="1">
    <citation type="submission" date="2009-03" db="EMBL/GenBank/DDBJ databases">
        <title>Caligus clemensi ESTs and full-length cDNAs.</title>
        <authorList>
            <person name="Yasuike M."/>
            <person name="von Schalburg K."/>
            <person name="Cooper G."/>
            <person name="Leong J."/>
            <person name="Jones S.R.M."/>
            <person name="Koop B.F."/>
        </authorList>
    </citation>
    <scope>NUCLEOTIDE SEQUENCE</scope>
    <source>
        <tissue evidence="14">Whole</tissue>
    </source>
</reference>
<keyword evidence="8" id="KW-0819">tRNA processing</keyword>
<dbReference type="InterPro" id="IPR003827">
    <property type="entry name" value="tRNA_yW-synthesising"/>
</dbReference>
<evidence type="ECO:0000256" key="12">
    <source>
        <dbReference type="SAM" id="MobiDB-lite"/>
    </source>
</evidence>
<dbReference type="Gene3D" id="3.30.1960.10">
    <property type="entry name" value="tRNA wybutosine-synthesizing-like"/>
    <property type="match status" value="1"/>
</dbReference>
<evidence type="ECO:0000256" key="8">
    <source>
        <dbReference type="ARBA" id="ARBA00022694"/>
    </source>
</evidence>
<evidence type="ECO:0000256" key="4">
    <source>
        <dbReference type="ARBA" id="ARBA00016536"/>
    </source>
</evidence>
<sequence>MGKKKGNHPDSSLFDKQKASTLSALQEEDKSRKGSVDAPIHNFVSTINNHPDFFTLSSCSGRILLSSGVKKQGLKWIYASHQLGAEEEFLRSLDNALQGDEFQSGDDSSPILMFKMEAFILHVQCRNTEFARAFLLLATESGFRNSGITLSKSGKVVLAIRSSHGLEVPLFLNKPENSLSVSHSYLAQLLVHANQKMAQNEKRHKDLFERFSSAVWDEPKKVLKPQFLASPMIKGPRPKEVLTCEPLLDLEDSLKGLLEEA</sequence>
<name>C1C229_CALCM</name>
<organism evidence="14">
    <name type="scientific">Caligus clemensi</name>
    <name type="common">Sea louse</name>
    <dbReference type="NCBI Taxonomy" id="344056"/>
    <lineage>
        <taxon>Eukaryota</taxon>
        <taxon>Metazoa</taxon>
        <taxon>Ecdysozoa</taxon>
        <taxon>Arthropoda</taxon>
        <taxon>Crustacea</taxon>
        <taxon>Multicrustacea</taxon>
        <taxon>Hexanauplia</taxon>
        <taxon>Copepoda</taxon>
        <taxon>Siphonostomatoida</taxon>
        <taxon>Caligidae</taxon>
        <taxon>Caligus</taxon>
    </lineage>
</organism>
<dbReference type="EC" id="2.1.1.282" evidence="3"/>
<keyword evidence="7" id="KW-0949">S-adenosyl-L-methionine</keyword>
<feature type="region of interest" description="Disordered" evidence="12">
    <location>
        <begin position="1"/>
        <end position="33"/>
    </location>
</feature>
<evidence type="ECO:0000256" key="1">
    <source>
        <dbReference type="ARBA" id="ARBA00004797"/>
    </source>
</evidence>
<dbReference type="PANTHER" id="PTHR48418:SF1">
    <property type="entry name" value="TRNA WYBUTOSINE-SYNTHESIZING PROTEIN 3"/>
    <property type="match status" value="1"/>
</dbReference>
<evidence type="ECO:0000256" key="11">
    <source>
        <dbReference type="ARBA" id="ARBA00049202"/>
    </source>
</evidence>
<dbReference type="GO" id="GO:0008168">
    <property type="term" value="F:methyltransferase activity"/>
    <property type="evidence" value="ECO:0007669"/>
    <property type="project" value="UniProtKB-KW"/>
</dbReference>
<evidence type="ECO:0000256" key="3">
    <source>
        <dbReference type="ARBA" id="ARBA00012750"/>
    </source>
</evidence>
<proteinExistence type="evidence at transcript level"/>
<dbReference type="EMBL" id="BT080908">
    <property type="protein sequence ID" value="ACO15332.1"/>
    <property type="molecule type" value="mRNA"/>
</dbReference>
<feature type="domain" description="tRNA wybutosine-synthesizing protein" evidence="13">
    <location>
        <begin position="17"/>
        <end position="212"/>
    </location>
</feature>
<dbReference type="SUPFAM" id="SSF111278">
    <property type="entry name" value="SSo0622-like"/>
    <property type="match status" value="1"/>
</dbReference>
<dbReference type="GO" id="GO:0008033">
    <property type="term" value="P:tRNA processing"/>
    <property type="evidence" value="ECO:0007669"/>
    <property type="project" value="UniProtKB-KW"/>
</dbReference>
<comment type="pathway">
    <text evidence="1">tRNA modification; wybutosine-tRNA(Phe) biosynthesis.</text>
</comment>
<evidence type="ECO:0000256" key="2">
    <source>
        <dbReference type="ARBA" id="ARBA00008569"/>
    </source>
</evidence>
<accession>C1C229</accession>